<protein>
    <submittedName>
        <fullName evidence="2">1170_t:CDS:1</fullName>
    </submittedName>
</protein>
<evidence type="ECO:0000256" key="1">
    <source>
        <dbReference type="SAM" id="MobiDB-lite"/>
    </source>
</evidence>
<reference evidence="2" key="1">
    <citation type="submission" date="2021-06" db="EMBL/GenBank/DDBJ databases">
        <authorList>
            <person name="Kallberg Y."/>
            <person name="Tangrot J."/>
            <person name="Rosling A."/>
        </authorList>
    </citation>
    <scope>NUCLEOTIDE SEQUENCE</scope>
    <source>
        <strain evidence="2">AZ414A</strain>
    </source>
</reference>
<proteinExistence type="predicted"/>
<evidence type="ECO:0000313" key="2">
    <source>
        <dbReference type="EMBL" id="CAG8579968.1"/>
    </source>
</evidence>
<organism evidence="2 3">
    <name type="scientific">Diversispora eburnea</name>
    <dbReference type="NCBI Taxonomy" id="1213867"/>
    <lineage>
        <taxon>Eukaryota</taxon>
        <taxon>Fungi</taxon>
        <taxon>Fungi incertae sedis</taxon>
        <taxon>Mucoromycota</taxon>
        <taxon>Glomeromycotina</taxon>
        <taxon>Glomeromycetes</taxon>
        <taxon>Diversisporales</taxon>
        <taxon>Diversisporaceae</taxon>
        <taxon>Diversispora</taxon>
    </lineage>
</organism>
<keyword evidence="3" id="KW-1185">Reference proteome</keyword>
<dbReference type="OrthoDB" id="2423810at2759"/>
<dbReference type="EMBL" id="CAJVPK010001275">
    <property type="protein sequence ID" value="CAG8579968.1"/>
    <property type="molecule type" value="Genomic_DNA"/>
</dbReference>
<accession>A0A9N9BXA9</accession>
<feature type="compositionally biased region" description="Polar residues" evidence="1">
    <location>
        <begin position="27"/>
        <end position="37"/>
    </location>
</feature>
<sequence length="157" mass="18180">MTPEIECVEPVDDKVETPSEIIESMNVDPNLSVNVDSDLSLDEQKTSSEETPTQISYPPGYLAREQREARLRQKAIELDEDPDKFMIITEKDKLDSISFKDKMQTDARMCGFAKEGEEDPKEYMVMKIRERLIGEEIIRRYDEKHGISSSWLNTDEE</sequence>
<feature type="region of interest" description="Disordered" evidence="1">
    <location>
        <begin position="23"/>
        <end position="58"/>
    </location>
</feature>
<gene>
    <name evidence="2" type="ORF">DEBURN_LOCUS8525</name>
</gene>
<evidence type="ECO:0000313" key="3">
    <source>
        <dbReference type="Proteomes" id="UP000789706"/>
    </source>
</evidence>
<comment type="caution">
    <text evidence="2">The sequence shown here is derived from an EMBL/GenBank/DDBJ whole genome shotgun (WGS) entry which is preliminary data.</text>
</comment>
<name>A0A9N9BXA9_9GLOM</name>
<dbReference type="AlphaFoldDB" id="A0A9N9BXA9"/>
<dbReference type="Proteomes" id="UP000789706">
    <property type="component" value="Unassembled WGS sequence"/>
</dbReference>